<gene>
    <name evidence="2" type="ORF">SAMN05444392_11636</name>
</gene>
<dbReference type="InterPro" id="IPR050508">
    <property type="entry name" value="Methyltransf_Superfamily"/>
</dbReference>
<evidence type="ECO:0000259" key="1">
    <source>
        <dbReference type="Pfam" id="PF08241"/>
    </source>
</evidence>
<proteinExistence type="predicted"/>
<evidence type="ECO:0000313" key="2">
    <source>
        <dbReference type="EMBL" id="SHF34449.1"/>
    </source>
</evidence>
<dbReference type="GO" id="GO:0032259">
    <property type="term" value="P:methylation"/>
    <property type="evidence" value="ECO:0007669"/>
    <property type="project" value="UniProtKB-KW"/>
</dbReference>
<protein>
    <submittedName>
        <fullName evidence="2">Methyltransferase domain-containing protein</fullName>
    </submittedName>
</protein>
<keyword evidence="2" id="KW-0808">Transferase</keyword>
<dbReference type="Pfam" id="PF08241">
    <property type="entry name" value="Methyltransf_11"/>
    <property type="match status" value="1"/>
</dbReference>
<dbReference type="RefSeq" id="WP_073157659.1">
    <property type="nucleotide sequence ID" value="NZ_FQVL01000016.1"/>
</dbReference>
<dbReference type="AlphaFoldDB" id="A0A1M5AW48"/>
<dbReference type="GO" id="GO:0008757">
    <property type="term" value="F:S-adenosylmethionine-dependent methyltransferase activity"/>
    <property type="evidence" value="ECO:0007669"/>
    <property type="project" value="InterPro"/>
</dbReference>
<dbReference type="CDD" id="cd02440">
    <property type="entry name" value="AdoMet_MTases"/>
    <property type="match status" value="1"/>
</dbReference>
<dbReference type="InterPro" id="IPR013216">
    <property type="entry name" value="Methyltransf_11"/>
</dbReference>
<dbReference type="EMBL" id="FQVL01000016">
    <property type="protein sequence ID" value="SHF34449.1"/>
    <property type="molecule type" value="Genomic_DNA"/>
</dbReference>
<keyword evidence="3" id="KW-1185">Reference proteome</keyword>
<feature type="domain" description="Methyltransferase type 11" evidence="1">
    <location>
        <begin position="42"/>
        <end position="146"/>
    </location>
</feature>
<organism evidence="2 3">
    <name type="scientific">Seinonella peptonophila</name>
    <dbReference type="NCBI Taxonomy" id="112248"/>
    <lineage>
        <taxon>Bacteria</taxon>
        <taxon>Bacillati</taxon>
        <taxon>Bacillota</taxon>
        <taxon>Bacilli</taxon>
        <taxon>Bacillales</taxon>
        <taxon>Thermoactinomycetaceae</taxon>
        <taxon>Seinonella</taxon>
    </lineage>
</organism>
<dbReference type="Proteomes" id="UP000184476">
    <property type="component" value="Unassembled WGS sequence"/>
</dbReference>
<reference evidence="2 3" key="1">
    <citation type="submission" date="2016-11" db="EMBL/GenBank/DDBJ databases">
        <authorList>
            <person name="Jaros S."/>
            <person name="Januszkiewicz K."/>
            <person name="Wedrychowicz H."/>
        </authorList>
    </citation>
    <scope>NUCLEOTIDE SEQUENCE [LARGE SCALE GENOMIC DNA]</scope>
    <source>
        <strain evidence="2 3">DSM 44666</strain>
    </source>
</reference>
<evidence type="ECO:0000313" key="3">
    <source>
        <dbReference type="Proteomes" id="UP000184476"/>
    </source>
</evidence>
<accession>A0A1M5AW48</accession>
<dbReference type="STRING" id="112248.SAMN05444392_11636"/>
<sequence>MVNHEHVYNELAGKYDLLISRQADILDIIESIRPIEGLDVIDLGAGSGRLTSVLAPRVKSVLALDSSVEMLKINAKKLNEKGLSNWKTQVADHRRIPVEDHSIDLIVAGWTICYVGSSNVSNNEQNIENTIQEMKRVLRPNGTIIIFETLGTGYKEPNPPDYLKQYYFLLEDQYKFLHQWIRLDYQFKNLKEAEDLTRFFFGDKLANRVVKERLVHLPECTGIWWLTK</sequence>
<keyword evidence="2" id="KW-0489">Methyltransferase</keyword>
<name>A0A1M5AW48_9BACL</name>
<dbReference type="Gene3D" id="3.40.50.150">
    <property type="entry name" value="Vaccinia Virus protein VP39"/>
    <property type="match status" value="1"/>
</dbReference>
<dbReference type="PANTHER" id="PTHR42912:SF93">
    <property type="entry name" value="N6-ADENOSINE-METHYLTRANSFERASE TMT1A"/>
    <property type="match status" value="1"/>
</dbReference>
<dbReference type="SUPFAM" id="SSF53335">
    <property type="entry name" value="S-adenosyl-L-methionine-dependent methyltransferases"/>
    <property type="match status" value="1"/>
</dbReference>
<dbReference type="PANTHER" id="PTHR42912">
    <property type="entry name" value="METHYLTRANSFERASE"/>
    <property type="match status" value="1"/>
</dbReference>
<dbReference type="OrthoDB" id="9784101at2"/>
<dbReference type="InterPro" id="IPR029063">
    <property type="entry name" value="SAM-dependent_MTases_sf"/>
</dbReference>